<evidence type="ECO:0000313" key="3">
    <source>
        <dbReference type="Proteomes" id="UP001201262"/>
    </source>
</evidence>
<keyword evidence="1" id="KW-1133">Transmembrane helix</keyword>
<dbReference type="AlphaFoldDB" id="A0AAD4KN28"/>
<proteinExistence type="predicted"/>
<feature type="transmembrane region" description="Helical" evidence="1">
    <location>
        <begin position="214"/>
        <end position="236"/>
    </location>
</feature>
<dbReference type="RefSeq" id="XP_046067802.1">
    <property type="nucleotide sequence ID" value="XM_046214404.1"/>
</dbReference>
<dbReference type="EMBL" id="JAJTJA010000011">
    <property type="protein sequence ID" value="KAH8691805.1"/>
    <property type="molecule type" value="Genomic_DNA"/>
</dbReference>
<gene>
    <name evidence="2" type="ORF">BGW36DRAFT_362841</name>
</gene>
<evidence type="ECO:0000313" key="2">
    <source>
        <dbReference type="EMBL" id="KAH8691805.1"/>
    </source>
</evidence>
<dbReference type="Proteomes" id="UP001201262">
    <property type="component" value="Unassembled WGS sequence"/>
</dbReference>
<organism evidence="2 3">
    <name type="scientific">Talaromyces proteolyticus</name>
    <dbReference type="NCBI Taxonomy" id="1131652"/>
    <lineage>
        <taxon>Eukaryota</taxon>
        <taxon>Fungi</taxon>
        <taxon>Dikarya</taxon>
        <taxon>Ascomycota</taxon>
        <taxon>Pezizomycotina</taxon>
        <taxon>Eurotiomycetes</taxon>
        <taxon>Eurotiomycetidae</taxon>
        <taxon>Eurotiales</taxon>
        <taxon>Trichocomaceae</taxon>
        <taxon>Talaromyces</taxon>
        <taxon>Talaromyces sect. Bacilispori</taxon>
    </lineage>
</organism>
<protein>
    <submittedName>
        <fullName evidence="2">Uncharacterized protein</fullName>
    </submittedName>
</protein>
<keyword evidence="1" id="KW-0472">Membrane</keyword>
<name>A0AAD4KN28_9EURO</name>
<sequence>MVQDKPNFGLYPSDGQRILWDSIFESDEWLQKMIRVKGNPFLFGPELDKVGLPKESREQIYMTIHCGDKTETCDYDFSIFLNCLWQPYDKSGNGEITLNRGIILNVSEIESPEDPLQLDSEWLLRLISKSNAQAPSQYSFYKGNQIFTLLPSHITAVGGPPYNTAILKYGYAITIPHGGETWHVIFESSQNRHAVKFDCDRSGRLLWMKVKQPILAFYFMTTFGTVWYSLYMQVYYN</sequence>
<accession>A0AAD4KN28</accession>
<comment type="caution">
    <text evidence="2">The sequence shown here is derived from an EMBL/GenBank/DDBJ whole genome shotgun (WGS) entry which is preliminary data.</text>
</comment>
<keyword evidence="3" id="KW-1185">Reference proteome</keyword>
<dbReference type="GeneID" id="70244691"/>
<keyword evidence="1" id="KW-0812">Transmembrane</keyword>
<evidence type="ECO:0000256" key="1">
    <source>
        <dbReference type="SAM" id="Phobius"/>
    </source>
</evidence>
<reference evidence="2" key="1">
    <citation type="submission" date="2021-12" db="EMBL/GenBank/DDBJ databases">
        <title>Convergent genome expansion in fungi linked to evolution of root-endophyte symbiosis.</title>
        <authorList>
            <consortium name="DOE Joint Genome Institute"/>
            <person name="Ke Y.-H."/>
            <person name="Bonito G."/>
            <person name="Liao H.-L."/>
            <person name="Looney B."/>
            <person name="Rojas-Flechas A."/>
            <person name="Nash J."/>
            <person name="Hameed K."/>
            <person name="Schadt C."/>
            <person name="Martin F."/>
            <person name="Crous P.W."/>
            <person name="Miettinen O."/>
            <person name="Magnuson J.K."/>
            <person name="Labbe J."/>
            <person name="Jacobson D."/>
            <person name="Doktycz M.J."/>
            <person name="Veneault-Fourrey C."/>
            <person name="Kuo A."/>
            <person name="Mondo S."/>
            <person name="Calhoun S."/>
            <person name="Riley R."/>
            <person name="Ohm R."/>
            <person name="LaButti K."/>
            <person name="Andreopoulos B."/>
            <person name="Pangilinan J."/>
            <person name="Nolan M."/>
            <person name="Tritt A."/>
            <person name="Clum A."/>
            <person name="Lipzen A."/>
            <person name="Daum C."/>
            <person name="Barry K."/>
            <person name="Grigoriev I.V."/>
            <person name="Vilgalys R."/>
        </authorList>
    </citation>
    <scope>NUCLEOTIDE SEQUENCE</scope>
    <source>
        <strain evidence="2">PMI_201</strain>
    </source>
</reference>